<sequence length="295" mass="34048">MDLEIDNEKVNKPLFPSPEPSVSWIDDLDFFKDFENEFPAIVYNDALTSKLDFTTEPTFCPQHIDKFDMKDEHHYKGNDDNEIDMIQSSKDMALPPRDQRCQYLRFEGLQYTEGVIADFETRLDRIYRRKAPEKVTVTDLFYLRGLDVGSINIPYLLVRYLRRFAAKRKSEALISGVDVEASMVPGGGVEDVKMPQAVPPPPRTQGERIAILEEEVHGMREALQGAVCLTRDIHISESPVEYERRTRIKPGNKFSIVVHEYVTKTSMLSKSRAELRRESVYKSVEAEEKFNLKFS</sequence>
<protein>
    <submittedName>
        <fullName evidence="1">Uncharacterized protein</fullName>
    </submittedName>
</protein>
<evidence type="ECO:0000313" key="1">
    <source>
        <dbReference type="EMBL" id="GEU72391.1"/>
    </source>
</evidence>
<gene>
    <name evidence="1" type="ORF">Tci_044369</name>
</gene>
<accession>A0A6L2MEK7</accession>
<name>A0A6L2MEK7_TANCI</name>
<comment type="caution">
    <text evidence="1">The sequence shown here is derived from an EMBL/GenBank/DDBJ whole genome shotgun (WGS) entry which is preliminary data.</text>
</comment>
<dbReference type="EMBL" id="BKCJ010006484">
    <property type="protein sequence ID" value="GEU72391.1"/>
    <property type="molecule type" value="Genomic_DNA"/>
</dbReference>
<proteinExistence type="predicted"/>
<organism evidence="1">
    <name type="scientific">Tanacetum cinerariifolium</name>
    <name type="common">Dalmatian daisy</name>
    <name type="synonym">Chrysanthemum cinerariifolium</name>
    <dbReference type="NCBI Taxonomy" id="118510"/>
    <lineage>
        <taxon>Eukaryota</taxon>
        <taxon>Viridiplantae</taxon>
        <taxon>Streptophyta</taxon>
        <taxon>Embryophyta</taxon>
        <taxon>Tracheophyta</taxon>
        <taxon>Spermatophyta</taxon>
        <taxon>Magnoliopsida</taxon>
        <taxon>eudicotyledons</taxon>
        <taxon>Gunneridae</taxon>
        <taxon>Pentapetalae</taxon>
        <taxon>asterids</taxon>
        <taxon>campanulids</taxon>
        <taxon>Asterales</taxon>
        <taxon>Asteraceae</taxon>
        <taxon>Asteroideae</taxon>
        <taxon>Anthemideae</taxon>
        <taxon>Anthemidinae</taxon>
        <taxon>Tanacetum</taxon>
    </lineage>
</organism>
<reference evidence="1" key="1">
    <citation type="journal article" date="2019" name="Sci. Rep.">
        <title>Draft genome of Tanacetum cinerariifolium, the natural source of mosquito coil.</title>
        <authorList>
            <person name="Yamashiro T."/>
            <person name="Shiraishi A."/>
            <person name="Satake H."/>
            <person name="Nakayama K."/>
        </authorList>
    </citation>
    <scope>NUCLEOTIDE SEQUENCE</scope>
</reference>
<dbReference type="AlphaFoldDB" id="A0A6L2MEK7"/>